<accession>A0A2H1W837</accession>
<dbReference type="AlphaFoldDB" id="A0A2H1W837"/>
<proteinExistence type="predicted"/>
<organism evidence="1">
    <name type="scientific">Spodoptera frugiperda</name>
    <name type="common">Fall armyworm</name>
    <dbReference type="NCBI Taxonomy" id="7108"/>
    <lineage>
        <taxon>Eukaryota</taxon>
        <taxon>Metazoa</taxon>
        <taxon>Ecdysozoa</taxon>
        <taxon>Arthropoda</taxon>
        <taxon>Hexapoda</taxon>
        <taxon>Insecta</taxon>
        <taxon>Pterygota</taxon>
        <taxon>Neoptera</taxon>
        <taxon>Endopterygota</taxon>
        <taxon>Lepidoptera</taxon>
        <taxon>Glossata</taxon>
        <taxon>Ditrysia</taxon>
        <taxon>Noctuoidea</taxon>
        <taxon>Noctuidae</taxon>
        <taxon>Amphipyrinae</taxon>
        <taxon>Spodoptera</taxon>
    </lineage>
</organism>
<sequence length="100" mass="11176">MESGIGKIGEGCNWAFGNLTHTTKHKRLFYVEAFKSLTANRKLLKANPPLTSVTGDRHGVQCVKYRLSILTNKPSVYHKTKRLEIIQEDGTLCGRGPHPN</sequence>
<reference evidence="1" key="1">
    <citation type="submission" date="2016-07" db="EMBL/GenBank/DDBJ databases">
        <authorList>
            <person name="Bretaudeau A."/>
        </authorList>
    </citation>
    <scope>NUCLEOTIDE SEQUENCE</scope>
    <source>
        <strain evidence="1">Rice</strain>
        <tissue evidence="1">Whole body</tissue>
    </source>
</reference>
<dbReference type="EMBL" id="ODYU01006816">
    <property type="protein sequence ID" value="SOQ49012.1"/>
    <property type="molecule type" value="Genomic_DNA"/>
</dbReference>
<gene>
    <name evidence="1" type="ORF">SFRICE_038722</name>
</gene>
<protein>
    <submittedName>
        <fullName evidence="1">SFRICE_038722</fullName>
    </submittedName>
</protein>
<evidence type="ECO:0000313" key="1">
    <source>
        <dbReference type="EMBL" id="SOQ49012.1"/>
    </source>
</evidence>
<name>A0A2H1W837_SPOFR</name>